<organism evidence="2 3">
    <name type="scientific">Pristionchus entomophagus</name>
    <dbReference type="NCBI Taxonomy" id="358040"/>
    <lineage>
        <taxon>Eukaryota</taxon>
        <taxon>Metazoa</taxon>
        <taxon>Ecdysozoa</taxon>
        <taxon>Nematoda</taxon>
        <taxon>Chromadorea</taxon>
        <taxon>Rhabditida</taxon>
        <taxon>Rhabditina</taxon>
        <taxon>Diplogasteromorpha</taxon>
        <taxon>Diplogasteroidea</taxon>
        <taxon>Neodiplogasteridae</taxon>
        <taxon>Pristionchus</taxon>
    </lineage>
</organism>
<dbReference type="EMBL" id="BTSX01000001">
    <property type="protein sequence ID" value="GMS80518.1"/>
    <property type="molecule type" value="Genomic_DNA"/>
</dbReference>
<reference evidence="2" key="1">
    <citation type="submission" date="2023-10" db="EMBL/GenBank/DDBJ databases">
        <title>Genome assembly of Pristionchus species.</title>
        <authorList>
            <person name="Yoshida K."/>
            <person name="Sommer R.J."/>
        </authorList>
    </citation>
    <scope>NUCLEOTIDE SEQUENCE</scope>
    <source>
        <strain evidence="2">RS0144</strain>
    </source>
</reference>
<evidence type="ECO:0000256" key="1">
    <source>
        <dbReference type="SAM" id="MobiDB-lite"/>
    </source>
</evidence>
<gene>
    <name evidence="2" type="ORF">PENTCL1PPCAC_2693</name>
</gene>
<feature type="region of interest" description="Disordered" evidence="1">
    <location>
        <begin position="123"/>
        <end position="145"/>
    </location>
</feature>
<feature type="non-terminal residue" evidence="2">
    <location>
        <position position="145"/>
    </location>
</feature>
<feature type="non-terminal residue" evidence="2">
    <location>
        <position position="1"/>
    </location>
</feature>
<proteinExistence type="predicted"/>
<sequence>IIDFGDPIRIMLRPSRWGDVLFFLASRGDTSHGYPNPQTMTNVVRCGGYYICISEGLIWAFNMITAAWDVAVVQNSEEYGWEPSSRRDLLRSEDGRFQLVKFLPSRANCDRVIIHEYDIHESSPDSHNLHINTPLLPSTNRGNPS</sequence>
<feature type="compositionally biased region" description="Polar residues" evidence="1">
    <location>
        <begin position="129"/>
        <end position="145"/>
    </location>
</feature>
<accession>A0AAV5SIN3</accession>
<name>A0AAV5SIN3_9BILA</name>
<dbReference type="AlphaFoldDB" id="A0AAV5SIN3"/>
<comment type="caution">
    <text evidence="2">The sequence shown here is derived from an EMBL/GenBank/DDBJ whole genome shotgun (WGS) entry which is preliminary data.</text>
</comment>
<protein>
    <submittedName>
        <fullName evidence="2">Uncharacterized protein</fullName>
    </submittedName>
</protein>
<evidence type="ECO:0000313" key="3">
    <source>
        <dbReference type="Proteomes" id="UP001432027"/>
    </source>
</evidence>
<keyword evidence="3" id="KW-1185">Reference proteome</keyword>
<dbReference type="Proteomes" id="UP001432027">
    <property type="component" value="Unassembled WGS sequence"/>
</dbReference>
<evidence type="ECO:0000313" key="2">
    <source>
        <dbReference type="EMBL" id="GMS80518.1"/>
    </source>
</evidence>